<accession>A0ABV4MRL6</accession>
<dbReference type="Proteomes" id="UP001570071">
    <property type="component" value="Unassembled WGS sequence"/>
</dbReference>
<gene>
    <name evidence="1" type="ORF">AB6D66_01565</name>
</gene>
<dbReference type="RefSeq" id="WP_269336664.1">
    <property type="nucleotide sequence ID" value="NZ_JBFSSG010000001.1"/>
</dbReference>
<sequence>MSNSTPFEMAVTLGMSPTEIMQAAPKADDIAALPSKLVDIDDVYAQPYLLRMVENKGKRAVMLEKLLATKSESLETIKEVYDDIRLEGFGEELFSRIDTLITSDHPCYKYREDQNLIAAYTVAFTLDLYRESIAMYHLHIQEITKELEILNS</sequence>
<keyword evidence="2" id="KW-1185">Reference proteome</keyword>
<name>A0ABV4MRL6_9VIBR</name>
<proteinExistence type="predicted"/>
<reference evidence="1 2" key="1">
    <citation type="journal article" date="2024" name="ISME J.">
        <title>Tailless and filamentous prophages are predominant in marine Vibrio.</title>
        <authorList>
            <person name="Steensen K."/>
            <person name="Seneca J."/>
            <person name="Bartlau N."/>
            <person name="Yu X.A."/>
            <person name="Hussain F.A."/>
            <person name="Polz M.F."/>
        </authorList>
    </citation>
    <scope>NUCLEOTIDE SEQUENCE [LARGE SCALE GENOMIC DNA]</scope>
    <source>
        <strain evidence="1 2">10N.239.312.F12</strain>
    </source>
</reference>
<evidence type="ECO:0000313" key="2">
    <source>
        <dbReference type="Proteomes" id="UP001570071"/>
    </source>
</evidence>
<protein>
    <submittedName>
        <fullName evidence="1">Uncharacterized protein</fullName>
    </submittedName>
</protein>
<comment type="caution">
    <text evidence="1">The sequence shown here is derived from an EMBL/GenBank/DDBJ whole genome shotgun (WGS) entry which is preliminary data.</text>
</comment>
<dbReference type="EMBL" id="JBFSSG010000001">
    <property type="protein sequence ID" value="MEZ8719736.1"/>
    <property type="molecule type" value="Genomic_DNA"/>
</dbReference>
<evidence type="ECO:0000313" key="1">
    <source>
        <dbReference type="EMBL" id="MEZ8719736.1"/>
    </source>
</evidence>
<organism evidence="1 2">
    <name type="scientific">Vibrio pomeroyi</name>
    <dbReference type="NCBI Taxonomy" id="198832"/>
    <lineage>
        <taxon>Bacteria</taxon>
        <taxon>Pseudomonadati</taxon>
        <taxon>Pseudomonadota</taxon>
        <taxon>Gammaproteobacteria</taxon>
        <taxon>Vibrionales</taxon>
        <taxon>Vibrionaceae</taxon>
        <taxon>Vibrio</taxon>
    </lineage>
</organism>